<proteinExistence type="predicted"/>
<dbReference type="Proteomes" id="UP001316803">
    <property type="component" value="Unassembled WGS sequence"/>
</dbReference>
<keyword evidence="1" id="KW-1133">Transmembrane helix</keyword>
<keyword evidence="4" id="KW-1185">Reference proteome</keyword>
<dbReference type="PANTHER" id="PTHR37543">
    <property type="entry name" value="CCCH ZINC FINGER DNA BINDING PROTEIN (AFU_ORTHOLOGUE AFUA_5G12760)"/>
    <property type="match status" value="1"/>
</dbReference>
<feature type="transmembrane region" description="Helical" evidence="1">
    <location>
        <begin position="53"/>
        <end position="74"/>
    </location>
</feature>
<comment type="caution">
    <text evidence="3">The sequence shown here is derived from an EMBL/GenBank/DDBJ whole genome shotgun (WGS) entry which is preliminary data.</text>
</comment>
<dbReference type="EMBL" id="JAKLMC020000042">
    <property type="protein sequence ID" value="KAK5948834.1"/>
    <property type="molecule type" value="Genomic_DNA"/>
</dbReference>
<dbReference type="AlphaFoldDB" id="A0AAN8E8I8"/>
<accession>A0AAN8E8I8</accession>
<evidence type="ECO:0000259" key="2">
    <source>
        <dbReference type="Pfam" id="PF25540"/>
    </source>
</evidence>
<evidence type="ECO:0000313" key="3">
    <source>
        <dbReference type="EMBL" id="KAK5948834.1"/>
    </source>
</evidence>
<sequence length="508" mass="57730">MAAYNSADPMATIWPPDMSHSFLGWTTIELVRGTLHDIPSMASNFSSFSAFDLLLTSGAIIVGFIVAALWYVIAKTTLFSRDDKVEQPLDGPRGVLEAMRKDKARLDELEQLCQVQHSHICKVEPQLARWQNEVANQSTVITWHLKHIQGQKNHIKAVEHALVVERNRSQQVEARHLHTIQQQQLHLTNGNNELTKVRQARSDLEFEVQVLKSSLSGDVIARGPESLSMSSLAPPFVLVLVDGDAYHWSLDHFTQQACPPGAHAAQAIKNEVQQYLISNKNRLSLQSRVTTRVFYNVEGRGAQEGRIGHLATGKLSEFARNFTESMPLFDYMDCGRGKERADSKIQGTYAVCVRRIESLTLGSENVHLFVRNPQCQTIFLAAVTDNGFARLLEQYAGDEDTKKKIVLVHPGFVRREIVALKFTAIEWPRVFQRQRQEHAAVMKERHLASRYEAERKENKRAVTVAIFQNVFGLEMLQTPRSYLLSVRPRRDHVEYKAFRDELLVEELD</sequence>
<feature type="domain" description="DUF7923" evidence="2">
    <location>
        <begin position="235"/>
        <end position="354"/>
    </location>
</feature>
<keyword evidence="1" id="KW-0472">Membrane</keyword>
<dbReference type="PANTHER" id="PTHR37543:SF1">
    <property type="entry name" value="CCCH ZINC FINGER DNA BINDING PROTEIN (AFU_ORTHOLOGUE AFUA_5G12760)"/>
    <property type="match status" value="1"/>
</dbReference>
<reference evidence="3 4" key="1">
    <citation type="submission" date="2022-12" db="EMBL/GenBank/DDBJ databases">
        <title>Genomic features and morphological characterization of a novel Knufia sp. strain isolated from spacecraft assembly facility.</title>
        <authorList>
            <person name="Teixeira M."/>
            <person name="Chander A.M."/>
            <person name="Stajich J.E."/>
            <person name="Venkateswaran K."/>
        </authorList>
    </citation>
    <scope>NUCLEOTIDE SEQUENCE [LARGE SCALE GENOMIC DNA]</scope>
    <source>
        <strain evidence="3 4">FJI-L2-BK-P2</strain>
    </source>
</reference>
<organism evidence="3 4">
    <name type="scientific">Knufia fluminis</name>
    <dbReference type="NCBI Taxonomy" id="191047"/>
    <lineage>
        <taxon>Eukaryota</taxon>
        <taxon>Fungi</taxon>
        <taxon>Dikarya</taxon>
        <taxon>Ascomycota</taxon>
        <taxon>Pezizomycotina</taxon>
        <taxon>Eurotiomycetes</taxon>
        <taxon>Chaetothyriomycetidae</taxon>
        <taxon>Chaetothyriales</taxon>
        <taxon>Trichomeriaceae</taxon>
        <taxon>Knufia</taxon>
    </lineage>
</organism>
<evidence type="ECO:0000256" key="1">
    <source>
        <dbReference type="SAM" id="Phobius"/>
    </source>
</evidence>
<feature type="domain" description="DUF7923" evidence="2">
    <location>
        <begin position="364"/>
        <end position="431"/>
    </location>
</feature>
<dbReference type="InterPro" id="IPR057683">
    <property type="entry name" value="DUF7923"/>
</dbReference>
<protein>
    <recommendedName>
        <fullName evidence="2">DUF7923 domain-containing protein</fullName>
    </recommendedName>
</protein>
<keyword evidence="1" id="KW-0812">Transmembrane</keyword>
<dbReference type="Pfam" id="PF25540">
    <property type="entry name" value="DUF7923"/>
    <property type="match status" value="2"/>
</dbReference>
<gene>
    <name evidence="3" type="ORF">OHC33_010085</name>
</gene>
<name>A0AAN8E8I8_9EURO</name>
<evidence type="ECO:0000313" key="4">
    <source>
        <dbReference type="Proteomes" id="UP001316803"/>
    </source>
</evidence>